<keyword evidence="3" id="KW-1185">Reference proteome</keyword>
<protein>
    <submittedName>
        <fullName evidence="2">Uncharacterized protein</fullName>
    </submittedName>
</protein>
<dbReference type="RefSeq" id="WP_062254124.1">
    <property type="nucleotide sequence ID" value="NZ_CP014229.1"/>
</dbReference>
<gene>
    <name evidence="2" type="ORF">AXF13_13850</name>
</gene>
<dbReference type="InterPro" id="IPR007922">
    <property type="entry name" value="DciA-like"/>
</dbReference>
<name>A0A0X8JLT4_9BACT</name>
<evidence type="ECO:0000256" key="1">
    <source>
        <dbReference type="SAM" id="MobiDB-lite"/>
    </source>
</evidence>
<accession>A0A0X8JLT4</accession>
<feature type="region of interest" description="Disordered" evidence="1">
    <location>
        <begin position="1"/>
        <end position="29"/>
    </location>
</feature>
<dbReference type="STRING" id="44742.AXF13_13850"/>
<evidence type="ECO:0000313" key="3">
    <source>
        <dbReference type="Proteomes" id="UP000069241"/>
    </source>
</evidence>
<feature type="region of interest" description="Disordered" evidence="1">
    <location>
        <begin position="130"/>
        <end position="156"/>
    </location>
</feature>
<evidence type="ECO:0000313" key="2">
    <source>
        <dbReference type="EMBL" id="AMD91120.1"/>
    </source>
</evidence>
<feature type="compositionally biased region" description="Basic residues" evidence="1">
    <location>
        <begin position="12"/>
        <end position="24"/>
    </location>
</feature>
<dbReference type="EMBL" id="CP014229">
    <property type="protein sequence ID" value="AMD91120.1"/>
    <property type="molecule type" value="Genomic_DNA"/>
</dbReference>
<organism evidence="2 3">
    <name type="scientific">Desulfovibrio fairfieldensis</name>
    <dbReference type="NCBI Taxonomy" id="44742"/>
    <lineage>
        <taxon>Bacteria</taxon>
        <taxon>Pseudomonadati</taxon>
        <taxon>Thermodesulfobacteriota</taxon>
        <taxon>Desulfovibrionia</taxon>
        <taxon>Desulfovibrionales</taxon>
        <taxon>Desulfovibrionaceae</taxon>
        <taxon>Desulfovibrio</taxon>
    </lineage>
</organism>
<dbReference type="KEGG" id="dfi:AXF13_13850"/>
<dbReference type="Pfam" id="PF05258">
    <property type="entry name" value="DciA"/>
    <property type="match status" value="1"/>
</dbReference>
<feature type="compositionally biased region" description="Basic and acidic residues" evidence="1">
    <location>
        <begin position="130"/>
        <end position="141"/>
    </location>
</feature>
<sequence length="185" mass="20550">MERETQNQRQRNWTRHKPRPRRKNSGPAQAGDVLSALLASLGGGPERARLSLLWQNWEPIMGPELAPLALPLGHHKDILLIGAEDAMLMQELHLMSGEILERVNAFMESPFFKSIKVSLVLNKTVLRTAESRPSTEARIRPDAPPPRPSGSFLTKMDPASPVARCYARFAGKRAARSAARKNATD</sequence>
<dbReference type="Proteomes" id="UP000069241">
    <property type="component" value="Chromosome"/>
</dbReference>
<reference evidence="3" key="1">
    <citation type="submission" date="2016-02" db="EMBL/GenBank/DDBJ databases">
        <authorList>
            <person name="Holder M.E."/>
            <person name="Ajami N.J."/>
            <person name="Petrosino J.F."/>
        </authorList>
    </citation>
    <scope>NUCLEOTIDE SEQUENCE [LARGE SCALE GENOMIC DNA]</scope>
    <source>
        <strain evidence="3">CCUG 45958</strain>
    </source>
</reference>
<dbReference type="AlphaFoldDB" id="A0A0X8JLT4"/>
<proteinExistence type="predicted"/>